<dbReference type="InterPro" id="IPR002937">
    <property type="entry name" value="Amino_oxidase"/>
</dbReference>
<keyword evidence="7" id="KW-0732">Signal</keyword>
<dbReference type="OrthoDB" id="5046242at2759"/>
<comment type="cofactor">
    <cofactor evidence="1 6">
        <name>FAD</name>
        <dbReference type="ChEBI" id="CHEBI:57692"/>
    </cofactor>
</comment>
<keyword evidence="6" id="KW-0285">Flavoprotein</keyword>
<organism evidence="9 10">
    <name type="scientific">Pseudocercospora eumusae</name>
    <dbReference type="NCBI Taxonomy" id="321146"/>
    <lineage>
        <taxon>Eukaryota</taxon>
        <taxon>Fungi</taxon>
        <taxon>Dikarya</taxon>
        <taxon>Ascomycota</taxon>
        <taxon>Pezizomycotina</taxon>
        <taxon>Dothideomycetes</taxon>
        <taxon>Dothideomycetidae</taxon>
        <taxon>Mycosphaerellales</taxon>
        <taxon>Mycosphaerellaceae</taxon>
        <taxon>Pseudocercospora</taxon>
    </lineage>
</organism>
<evidence type="ECO:0000256" key="3">
    <source>
        <dbReference type="ARBA" id="ARBA00023002"/>
    </source>
</evidence>
<feature type="binding site" evidence="5">
    <location>
        <position position="267"/>
    </location>
    <ligand>
        <name>FAD</name>
        <dbReference type="ChEBI" id="CHEBI:57692"/>
    </ligand>
</feature>
<dbReference type="GO" id="GO:0097621">
    <property type="term" value="F:monoamine oxidase activity"/>
    <property type="evidence" value="ECO:0007669"/>
    <property type="project" value="UniProtKB-EC"/>
</dbReference>
<dbReference type="AlphaFoldDB" id="A0A139GY75"/>
<evidence type="ECO:0000256" key="6">
    <source>
        <dbReference type="RuleBase" id="RU362067"/>
    </source>
</evidence>
<feature type="binding site" evidence="5">
    <location>
        <position position="373"/>
    </location>
    <ligand>
        <name>substrate</name>
    </ligand>
</feature>
<evidence type="ECO:0000256" key="5">
    <source>
        <dbReference type="PIRSR" id="PIRSR601613-1"/>
    </source>
</evidence>
<keyword evidence="10" id="KW-1185">Reference proteome</keyword>
<evidence type="ECO:0000256" key="7">
    <source>
        <dbReference type="SAM" id="SignalP"/>
    </source>
</evidence>
<evidence type="ECO:0000259" key="8">
    <source>
        <dbReference type="Pfam" id="PF01593"/>
    </source>
</evidence>
<dbReference type="InterPro" id="IPR001613">
    <property type="entry name" value="Flavin_amine_oxidase"/>
</dbReference>
<feature type="domain" description="Amine oxidase" evidence="8">
    <location>
        <begin position="39"/>
        <end position="480"/>
    </location>
</feature>
<dbReference type="Gene3D" id="3.90.660.10">
    <property type="match status" value="1"/>
</dbReference>
<dbReference type="Proteomes" id="UP000070133">
    <property type="component" value="Unassembled WGS sequence"/>
</dbReference>
<dbReference type="Pfam" id="PF01593">
    <property type="entry name" value="Amino_oxidase"/>
    <property type="match status" value="1"/>
</dbReference>
<dbReference type="SUPFAM" id="SSF51905">
    <property type="entry name" value="FAD/NAD(P)-binding domain"/>
    <property type="match status" value="1"/>
</dbReference>
<dbReference type="InterPro" id="IPR036188">
    <property type="entry name" value="FAD/NAD-bd_sf"/>
</dbReference>
<dbReference type="STRING" id="321146.A0A139GY75"/>
<feature type="binding site" evidence="5">
    <location>
        <position position="40"/>
    </location>
    <ligand>
        <name>FAD</name>
        <dbReference type="ChEBI" id="CHEBI:57692"/>
    </ligand>
</feature>
<gene>
    <name evidence="9" type="ORF">AC578_5107</name>
</gene>
<dbReference type="Gene3D" id="3.50.50.60">
    <property type="entry name" value="FAD/NAD(P)-binding domain"/>
    <property type="match status" value="1"/>
</dbReference>
<evidence type="ECO:0000256" key="1">
    <source>
        <dbReference type="ARBA" id="ARBA00001974"/>
    </source>
</evidence>
<feature type="binding site" evidence="5">
    <location>
        <begin position="59"/>
        <end position="60"/>
    </location>
    <ligand>
        <name>FAD</name>
        <dbReference type="ChEBI" id="CHEBI:57692"/>
    </ligand>
</feature>
<comment type="catalytic activity">
    <reaction evidence="4">
        <text>a secondary aliphatic amine + O2 + H2O = a primary amine + an aldehyde + H2O2</text>
        <dbReference type="Rhea" id="RHEA:26414"/>
        <dbReference type="ChEBI" id="CHEBI:15377"/>
        <dbReference type="ChEBI" id="CHEBI:15379"/>
        <dbReference type="ChEBI" id="CHEBI:16240"/>
        <dbReference type="ChEBI" id="CHEBI:17478"/>
        <dbReference type="ChEBI" id="CHEBI:58855"/>
        <dbReference type="ChEBI" id="CHEBI:65296"/>
        <dbReference type="EC" id="1.4.3.4"/>
    </reaction>
</comment>
<feature type="chain" id="PRO_5007806164" description="Amine oxidase" evidence="7">
    <location>
        <begin position="25"/>
        <end position="483"/>
    </location>
</feature>
<sequence>MKYLDYGLPLLSGLLCLRAPIARAQETASFDVVVVGAGLSGLAAARKLLDAGKSVRIVEARNRVGGRVENQSLKNGGVTELGAAFVGPTQDRVLALADELGIETFLEYDTGDNLAFVGEDRITYDLLPIPYIDLKTTAQFGAAIAALDLKALTIDVEKPWDHLLAALWDKTTVRQFRNSIITTQKGRDVFEIGVESIWSARSDELSLLYALSYIAGAGNETTKGTFERLISTGGGSQESRLVGGTGLLPNGLADKLGREHITFDNPVRSIALQQSGQYLVQGDKSSVRASKVIVAMSPPVAGEIKYTPALPQSRQKLMEKLFMGSLGKANAIYPTPFWRDAGLSGQVISTTGTVQSTFDDSDANATYGALLGFIEADQMRALNNATEAEIIAKVTDDYVRYFGEEARNASEWVIKRWDLEEFSKGGPTALAGTGTFKKFGPALRKAVGGIHWAGTEASDYWPGYMDGAIRSGERAAQEILDGR</sequence>
<evidence type="ECO:0000256" key="4">
    <source>
        <dbReference type="ARBA" id="ARBA00048448"/>
    </source>
</evidence>
<dbReference type="EMBL" id="LFZN01000231">
    <property type="protein sequence ID" value="KXS95154.1"/>
    <property type="molecule type" value="Genomic_DNA"/>
</dbReference>
<evidence type="ECO:0000313" key="9">
    <source>
        <dbReference type="EMBL" id="KXS95154.1"/>
    </source>
</evidence>
<dbReference type="PANTHER" id="PTHR43563">
    <property type="entry name" value="AMINE OXIDASE"/>
    <property type="match status" value="1"/>
</dbReference>
<dbReference type="EC" id="1.4.3.-" evidence="6"/>
<dbReference type="PRINTS" id="PR00757">
    <property type="entry name" value="AMINEOXDASEF"/>
</dbReference>
<protein>
    <recommendedName>
        <fullName evidence="6">Amine oxidase</fullName>
        <ecNumber evidence="6">1.4.3.-</ecNumber>
    </recommendedName>
</protein>
<keyword evidence="6" id="KW-0274">FAD</keyword>
<accession>A0A139GY75</accession>
<dbReference type="InterPro" id="IPR050703">
    <property type="entry name" value="Flavin_MAO"/>
</dbReference>
<reference evidence="9 10" key="1">
    <citation type="submission" date="2015-07" db="EMBL/GenBank/DDBJ databases">
        <title>Comparative genomics of the Sigatoka disease complex on banana suggests a link between parallel evolutionary changes in Pseudocercospora fijiensis and Pseudocercospora eumusae and increased virulence on the banana host.</title>
        <authorList>
            <person name="Chang T.-C."/>
            <person name="Salvucci A."/>
            <person name="Crous P.W."/>
            <person name="Stergiopoulos I."/>
        </authorList>
    </citation>
    <scope>NUCLEOTIDE SEQUENCE [LARGE SCALE GENOMIC DNA]</scope>
    <source>
        <strain evidence="9 10">CBS 114824</strain>
    </source>
</reference>
<feature type="signal peptide" evidence="7">
    <location>
        <begin position="1"/>
        <end position="24"/>
    </location>
</feature>
<dbReference type="Gene3D" id="1.10.405.10">
    <property type="entry name" value="Guanine Nucleotide Dissociation Inhibitor, domain 1"/>
    <property type="match status" value="1"/>
</dbReference>
<keyword evidence="3 6" id="KW-0560">Oxidoreductase</keyword>
<proteinExistence type="inferred from homology"/>
<evidence type="ECO:0000313" key="10">
    <source>
        <dbReference type="Proteomes" id="UP000070133"/>
    </source>
</evidence>
<feature type="binding site" evidence="5">
    <location>
        <position position="456"/>
    </location>
    <ligand>
        <name>FAD</name>
        <dbReference type="ChEBI" id="CHEBI:57692"/>
    </ligand>
</feature>
<dbReference type="PANTHER" id="PTHR43563:SF14">
    <property type="entry name" value="AMINE OXIDASE"/>
    <property type="match status" value="1"/>
</dbReference>
<name>A0A139GY75_9PEZI</name>
<evidence type="ECO:0000256" key="2">
    <source>
        <dbReference type="ARBA" id="ARBA00005995"/>
    </source>
</evidence>
<dbReference type="SUPFAM" id="SSF54373">
    <property type="entry name" value="FAD-linked reductases, C-terminal domain"/>
    <property type="match status" value="1"/>
</dbReference>
<comment type="caution">
    <text evidence="9">The sequence shown here is derived from an EMBL/GenBank/DDBJ whole genome shotgun (WGS) entry which is preliminary data.</text>
</comment>
<comment type="similarity">
    <text evidence="2 6">Belongs to the flavin monoamine oxidase family.</text>
</comment>